<comment type="similarity">
    <text evidence="1">Belongs to the beta-class carbonic anhydrase family.</text>
</comment>
<accession>A0A1H6I3J5</accession>
<dbReference type="InterPro" id="IPR001765">
    <property type="entry name" value="Carbonic_anhydrase"/>
</dbReference>
<feature type="binding site" evidence="6">
    <location>
        <position position="131"/>
    </location>
    <ligand>
        <name>Zn(2+)</name>
        <dbReference type="ChEBI" id="CHEBI:29105"/>
    </ligand>
</feature>
<keyword evidence="3 6" id="KW-0862">Zinc</keyword>
<dbReference type="GO" id="GO:0015976">
    <property type="term" value="P:carbon utilization"/>
    <property type="evidence" value="ECO:0007669"/>
    <property type="project" value="InterPro"/>
</dbReference>
<keyword evidence="4" id="KW-0456">Lyase</keyword>
<evidence type="ECO:0000313" key="7">
    <source>
        <dbReference type="EMBL" id="SEH42686.1"/>
    </source>
</evidence>
<keyword evidence="6" id="KW-0479">Metal-binding</keyword>
<dbReference type="GO" id="GO:0008270">
    <property type="term" value="F:zinc ion binding"/>
    <property type="evidence" value="ECO:0007669"/>
    <property type="project" value="InterPro"/>
</dbReference>
<feature type="binding site" evidence="6">
    <location>
        <position position="77"/>
    </location>
    <ligand>
        <name>Zn(2+)</name>
        <dbReference type="ChEBI" id="CHEBI:29105"/>
    </ligand>
</feature>
<dbReference type="AlphaFoldDB" id="A0A1H6I3J5"/>
<sequence>MADGLFTFSCRDDIINTEVINMESYRITADQAKKQLVTGNQKYIAARELKTDVSPETLLKFSHTGQQPYAIIITCSDSRVVPELIFSAGIGDLFVIRVAGNVIDSHQLGSIEYAAEHLGTGLIVVLGHDHCGAVDAAMNHEPEGYIKYITDEITKAIGDEKDEFRACCLNVEHSCDIIEHSLQIQKDEKEYGLKVLGAIYHLESGEVEFL</sequence>
<protein>
    <recommendedName>
        <fullName evidence="2">carbonic anhydrase</fullName>
        <ecNumber evidence="2">4.2.1.1</ecNumber>
    </recommendedName>
</protein>
<evidence type="ECO:0000256" key="4">
    <source>
        <dbReference type="ARBA" id="ARBA00023239"/>
    </source>
</evidence>
<dbReference type="PANTHER" id="PTHR11002">
    <property type="entry name" value="CARBONIC ANHYDRASE"/>
    <property type="match status" value="1"/>
</dbReference>
<gene>
    <name evidence="7" type="ORF">SAMN02910265_00625</name>
</gene>
<name>A0A1H6I3J5_RUMFL</name>
<comment type="catalytic activity">
    <reaction evidence="5">
        <text>hydrogencarbonate + H(+) = CO2 + H2O</text>
        <dbReference type="Rhea" id="RHEA:10748"/>
        <dbReference type="ChEBI" id="CHEBI:15377"/>
        <dbReference type="ChEBI" id="CHEBI:15378"/>
        <dbReference type="ChEBI" id="CHEBI:16526"/>
        <dbReference type="ChEBI" id="CHEBI:17544"/>
        <dbReference type="EC" id="4.2.1.1"/>
    </reaction>
</comment>
<evidence type="ECO:0000256" key="3">
    <source>
        <dbReference type="ARBA" id="ARBA00022833"/>
    </source>
</evidence>
<dbReference type="GO" id="GO:0004089">
    <property type="term" value="F:carbonate dehydratase activity"/>
    <property type="evidence" value="ECO:0007669"/>
    <property type="project" value="UniProtKB-EC"/>
</dbReference>
<evidence type="ECO:0000313" key="8">
    <source>
        <dbReference type="Proteomes" id="UP000183190"/>
    </source>
</evidence>
<organism evidence="7 8">
    <name type="scientific">Ruminococcus flavefaciens</name>
    <dbReference type="NCBI Taxonomy" id="1265"/>
    <lineage>
        <taxon>Bacteria</taxon>
        <taxon>Bacillati</taxon>
        <taxon>Bacillota</taxon>
        <taxon>Clostridia</taxon>
        <taxon>Eubacteriales</taxon>
        <taxon>Oscillospiraceae</taxon>
        <taxon>Ruminococcus</taxon>
    </lineage>
</organism>
<dbReference type="InterPro" id="IPR015892">
    <property type="entry name" value="Carbonic_anhydrase_CS"/>
</dbReference>
<dbReference type="EC" id="4.2.1.1" evidence="2"/>
<comment type="cofactor">
    <cofactor evidence="6">
        <name>Zn(2+)</name>
        <dbReference type="ChEBI" id="CHEBI:29105"/>
    </cofactor>
    <text evidence="6">Binds 1 zinc ion per subunit.</text>
</comment>
<evidence type="ECO:0000256" key="1">
    <source>
        <dbReference type="ARBA" id="ARBA00006217"/>
    </source>
</evidence>
<proteinExistence type="inferred from homology"/>
<feature type="binding site" evidence="6">
    <location>
        <position position="75"/>
    </location>
    <ligand>
        <name>Zn(2+)</name>
        <dbReference type="ChEBI" id="CHEBI:29105"/>
    </ligand>
</feature>
<evidence type="ECO:0000256" key="5">
    <source>
        <dbReference type="ARBA" id="ARBA00048348"/>
    </source>
</evidence>
<dbReference type="PANTHER" id="PTHR11002:SF79">
    <property type="entry name" value="CARBONIC ANHYDRASE 2"/>
    <property type="match status" value="1"/>
</dbReference>
<evidence type="ECO:0000256" key="6">
    <source>
        <dbReference type="PIRSR" id="PIRSR601765-1"/>
    </source>
</evidence>
<reference evidence="7 8" key="1">
    <citation type="submission" date="2016-10" db="EMBL/GenBank/DDBJ databases">
        <authorList>
            <person name="de Groot N.N."/>
        </authorList>
    </citation>
    <scope>NUCLEOTIDE SEQUENCE [LARGE SCALE GENOMIC DNA]</scope>
    <source>
        <strain evidence="7 8">YAD2003</strain>
    </source>
</reference>
<dbReference type="EMBL" id="FNWV01000001">
    <property type="protein sequence ID" value="SEH42686.1"/>
    <property type="molecule type" value="Genomic_DNA"/>
</dbReference>
<dbReference type="SUPFAM" id="SSF53056">
    <property type="entry name" value="beta-carbonic anhydrase, cab"/>
    <property type="match status" value="1"/>
</dbReference>
<dbReference type="Pfam" id="PF00484">
    <property type="entry name" value="Pro_CA"/>
    <property type="match status" value="1"/>
</dbReference>
<dbReference type="PROSITE" id="PS00704">
    <property type="entry name" value="PROK_CO2_ANHYDRASE_1"/>
    <property type="match status" value="1"/>
</dbReference>
<evidence type="ECO:0000256" key="2">
    <source>
        <dbReference type="ARBA" id="ARBA00012925"/>
    </source>
</evidence>
<dbReference type="Proteomes" id="UP000183190">
    <property type="component" value="Unassembled WGS sequence"/>
</dbReference>
<dbReference type="SMART" id="SM00947">
    <property type="entry name" value="Pro_CA"/>
    <property type="match status" value="1"/>
</dbReference>
<dbReference type="InterPro" id="IPR036874">
    <property type="entry name" value="Carbonic_anhydrase_sf"/>
</dbReference>
<feature type="binding site" evidence="6">
    <location>
        <position position="128"/>
    </location>
    <ligand>
        <name>Zn(2+)</name>
        <dbReference type="ChEBI" id="CHEBI:29105"/>
    </ligand>
</feature>
<dbReference type="RefSeq" id="WP_278289824.1">
    <property type="nucleotide sequence ID" value="NZ_FNWV01000001.1"/>
</dbReference>
<dbReference type="Gene3D" id="3.40.1050.10">
    <property type="entry name" value="Carbonic anhydrase"/>
    <property type="match status" value="1"/>
</dbReference>